<dbReference type="AlphaFoldDB" id="A0AAU9K5T8"/>
<dbReference type="SUPFAM" id="SSF47095">
    <property type="entry name" value="HMG-box"/>
    <property type="match status" value="1"/>
</dbReference>
<dbReference type="Pfam" id="PF00505">
    <property type="entry name" value="HMG_box"/>
    <property type="match status" value="1"/>
</dbReference>
<dbReference type="InterPro" id="IPR036910">
    <property type="entry name" value="HMG_box_dom_sf"/>
</dbReference>
<keyword evidence="1" id="KW-0539">Nucleus</keyword>
<sequence>MENGSISMMVELLQLTSKFFNDAAELIIQRRADSSIYLKNKKRRKIKTKRHKSGYQVFLKEKMSELKKIPEYSNSKMSTLSSLVSQEWSKVGEQEKEMYKQRAEKLKQEAEMQDPGGSKIEHSTSLLQLLEDNDTIEENSSENEKLVKIEANKDSSENGDQFIKEESD</sequence>
<feature type="compositionally biased region" description="Basic and acidic residues" evidence="2">
    <location>
        <begin position="94"/>
        <end position="110"/>
    </location>
</feature>
<proteinExistence type="predicted"/>
<evidence type="ECO:0000313" key="5">
    <source>
        <dbReference type="Proteomes" id="UP001162131"/>
    </source>
</evidence>
<dbReference type="CDD" id="cd00084">
    <property type="entry name" value="HMG-box_SF"/>
    <property type="match status" value="1"/>
</dbReference>
<organism evidence="4 5">
    <name type="scientific">Blepharisma stoltei</name>
    <dbReference type="NCBI Taxonomy" id="1481888"/>
    <lineage>
        <taxon>Eukaryota</taxon>
        <taxon>Sar</taxon>
        <taxon>Alveolata</taxon>
        <taxon>Ciliophora</taxon>
        <taxon>Postciliodesmatophora</taxon>
        <taxon>Heterotrichea</taxon>
        <taxon>Heterotrichida</taxon>
        <taxon>Blepharismidae</taxon>
        <taxon>Blepharisma</taxon>
    </lineage>
</organism>
<evidence type="ECO:0000256" key="1">
    <source>
        <dbReference type="PROSITE-ProRule" id="PRU00267"/>
    </source>
</evidence>
<dbReference type="PROSITE" id="PS50118">
    <property type="entry name" value="HMG_BOX_2"/>
    <property type="match status" value="1"/>
</dbReference>
<dbReference type="Gene3D" id="1.10.30.10">
    <property type="entry name" value="High mobility group box domain"/>
    <property type="match status" value="1"/>
</dbReference>
<comment type="caution">
    <text evidence="4">The sequence shown here is derived from an EMBL/GenBank/DDBJ whole genome shotgun (WGS) entry which is preliminary data.</text>
</comment>
<evidence type="ECO:0000313" key="4">
    <source>
        <dbReference type="EMBL" id="CAG9332787.1"/>
    </source>
</evidence>
<feature type="region of interest" description="Disordered" evidence="2">
    <location>
        <begin position="94"/>
        <end position="168"/>
    </location>
</feature>
<dbReference type="SMART" id="SM00398">
    <property type="entry name" value="HMG"/>
    <property type="match status" value="1"/>
</dbReference>
<keyword evidence="1" id="KW-0238">DNA-binding</keyword>
<feature type="compositionally biased region" description="Basic and acidic residues" evidence="2">
    <location>
        <begin position="142"/>
        <end position="168"/>
    </location>
</feature>
<evidence type="ECO:0000256" key="2">
    <source>
        <dbReference type="SAM" id="MobiDB-lite"/>
    </source>
</evidence>
<gene>
    <name evidence="4" type="ORF">BSTOLATCC_MIC57076</name>
</gene>
<dbReference type="GO" id="GO:0005634">
    <property type="term" value="C:nucleus"/>
    <property type="evidence" value="ECO:0007669"/>
    <property type="project" value="UniProtKB-UniRule"/>
</dbReference>
<evidence type="ECO:0000259" key="3">
    <source>
        <dbReference type="PROSITE" id="PS50118"/>
    </source>
</evidence>
<dbReference type="EMBL" id="CAJZBQ010000055">
    <property type="protein sequence ID" value="CAG9332787.1"/>
    <property type="molecule type" value="Genomic_DNA"/>
</dbReference>
<feature type="compositionally biased region" description="Acidic residues" evidence="2">
    <location>
        <begin position="131"/>
        <end position="141"/>
    </location>
</feature>
<name>A0AAU9K5T8_9CILI</name>
<dbReference type="GO" id="GO:0003677">
    <property type="term" value="F:DNA binding"/>
    <property type="evidence" value="ECO:0007669"/>
    <property type="project" value="UniProtKB-UniRule"/>
</dbReference>
<reference evidence="4" key="1">
    <citation type="submission" date="2021-09" db="EMBL/GenBank/DDBJ databases">
        <authorList>
            <consortium name="AG Swart"/>
            <person name="Singh M."/>
            <person name="Singh A."/>
            <person name="Seah K."/>
            <person name="Emmerich C."/>
        </authorList>
    </citation>
    <scope>NUCLEOTIDE SEQUENCE</scope>
    <source>
        <strain evidence="4">ATCC30299</strain>
    </source>
</reference>
<feature type="DNA-binding region" description="HMG box" evidence="1">
    <location>
        <begin position="48"/>
        <end position="118"/>
    </location>
</feature>
<dbReference type="InterPro" id="IPR009071">
    <property type="entry name" value="HMG_box_dom"/>
</dbReference>
<keyword evidence="5" id="KW-1185">Reference proteome</keyword>
<protein>
    <recommendedName>
        <fullName evidence="3">HMG box domain-containing protein</fullName>
    </recommendedName>
</protein>
<accession>A0AAU9K5T8</accession>
<feature type="domain" description="HMG box" evidence="3">
    <location>
        <begin position="48"/>
        <end position="118"/>
    </location>
</feature>
<dbReference type="Proteomes" id="UP001162131">
    <property type="component" value="Unassembled WGS sequence"/>
</dbReference>